<name>A0A6C0I9Q9_9ZZZZ</name>
<feature type="transmembrane region" description="Helical" evidence="1">
    <location>
        <begin position="6"/>
        <end position="27"/>
    </location>
</feature>
<keyword evidence="1" id="KW-1133">Transmembrane helix</keyword>
<keyword evidence="1" id="KW-0812">Transmembrane</keyword>
<dbReference type="AlphaFoldDB" id="A0A6C0I9Q9"/>
<dbReference type="EMBL" id="MN740139">
    <property type="protein sequence ID" value="QHT89340.1"/>
    <property type="molecule type" value="Genomic_DNA"/>
</dbReference>
<sequence>MNILYVMNMFVIYVMNIYLYVYIYMYIYMYYNIKNFLATNNK</sequence>
<evidence type="ECO:0000256" key="1">
    <source>
        <dbReference type="SAM" id="Phobius"/>
    </source>
</evidence>
<keyword evidence="1" id="KW-0472">Membrane</keyword>
<proteinExistence type="predicted"/>
<protein>
    <submittedName>
        <fullName evidence="2">Uncharacterized protein</fullName>
    </submittedName>
</protein>
<organism evidence="2">
    <name type="scientific">viral metagenome</name>
    <dbReference type="NCBI Taxonomy" id="1070528"/>
    <lineage>
        <taxon>unclassified sequences</taxon>
        <taxon>metagenomes</taxon>
        <taxon>organismal metagenomes</taxon>
    </lineage>
</organism>
<accession>A0A6C0I9Q9</accession>
<reference evidence="2" key="1">
    <citation type="journal article" date="2020" name="Nature">
        <title>Giant virus diversity and host interactions through global metagenomics.</title>
        <authorList>
            <person name="Schulz F."/>
            <person name="Roux S."/>
            <person name="Paez-Espino D."/>
            <person name="Jungbluth S."/>
            <person name="Walsh D.A."/>
            <person name="Denef V.J."/>
            <person name="McMahon K.D."/>
            <person name="Konstantinidis K.T."/>
            <person name="Eloe-Fadrosh E.A."/>
            <person name="Kyrpides N.C."/>
            <person name="Woyke T."/>
        </authorList>
    </citation>
    <scope>NUCLEOTIDE SEQUENCE</scope>
    <source>
        <strain evidence="2">GVMAG-M-3300023184-60</strain>
    </source>
</reference>
<evidence type="ECO:0000313" key="2">
    <source>
        <dbReference type="EMBL" id="QHT89340.1"/>
    </source>
</evidence>